<dbReference type="InterPro" id="IPR014044">
    <property type="entry name" value="CAP_dom"/>
</dbReference>
<dbReference type="InterPro" id="IPR035940">
    <property type="entry name" value="CAP_sf"/>
</dbReference>
<name>A0AA36GDF6_CYLNA</name>
<comment type="caution">
    <text evidence="2">The sequence shown here is derived from an EMBL/GenBank/DDBJ whole genome shotgun (WGS) entry which is preliminary data.</text>
</comment>
<accession>A0AA36GDF6</accession>
<organism evidence="2 3">
    <name type="scientific">Cylicocyclus nassatus</name>
    <name type="common">Nematode worm</name>
    <dbReference type="NCBI Taxonomy" id="53992"/>
    <lineage>
        <taxon>Eukaryota</taxon>
        <taxon>Metazoa</taxon>
        <taxon>Ecdysozoa</taxon>
        <taxon>Nematoda</taxon>
        <taxon>Chromadorea</taxon>
        <taxon>Rhabditida</taxon>
        <taxon>Rhabditina</taxon>
        <taxon>Rhabditomorpha</taxon>
        <taxon>Strongyloidea</taxon>
        <taxon>Strongylidae</taxon>
        <taxon>Cylicocyclus</taxon>
    </lineage>
</organism>
<evidence type="ECO:0000313" key="3">
    <source>
        <dbReference type="Proteomes" id="UP001176961"/>
    </source>
</evidence>
<keyword evidence="3" id="KW-1185">Reference proteome</keyword>
<dbReference type="CDD" id="cd05380">
    <property type="entry name" value="CAP_euk"/>
    <property type="match status" value="2"/>
</dbReference>
<evidence type="ECO:0000313" key="2">
    <source>
        <dbReference type="EMBL" id="CAJ0588204.1"/>
    </source>
</evidence>
<dbReference type="PRINTS" id="PR00837">
    <property type="entry name" value="V5TPXLIKE"/>
</dbReference>
<evidence type="ECO:0000259" key="1">
    <source>
        <dbReference type="SMART" id="SM00198"/>
    </source>
</evidence>
<dbReference type="GO" id="GO:0005576">
    <property type="term" value="C:extracellular region"/>
    <property type="evidence" value="ECO:0007669"/>
    <property type="project" value="InterPro"/>
</dbReference>
<dbReference type="PANTHER" id="PTHR10334">
    <property type="entry name" value="CYSTEINE-RICH SECRETORY PROTEIN-RELATED"/>
    <property type="match status" value="1"/>
</dbReference>
<dbReference type="InterPro" id="IPR018244">
    <property type="entry name" value="Allrgn_V5/Tpx1_CS"/>
</dbReference>
<sequence length="348" mass="38894">MEGKVQAELDKNLTRITFDNGYGQNVARFTRTNRSNDILHALELWSSPVLYYGIKNEVNRYEDDRLYTFANMIYAKTLRFGCGCKNESEMVIISCIYNLIGGYSKNILYEKGEKCKKAKDCTTYPASKCEKATGLCKYPGPPPKPDEGENTKCRGNKGVTDRLREKAVEAHNIRRSYLALGQVQNGPDSRKLPTASYMPRMIYDCEVELGAIQHVNKCTLTKSSEGERSGLGENVFVYPIPNMDSVTAIEAAIESWWSQCLYESIRTDLKFVADFKNKVIDQTGFTQMAWGKSVKLGCAVRTCHTSTFVVCRYSPAGNILNENIYSGGQVCGGCVAACNRTEGLCNIY</sequence>
<dbReference type="Gene3D" id="3.40.33.10">
    <property type="entry name" value="CAP"/>
    <property type="match status" value="2"/>
</dbReference>
<dbReference type="Pfam" id="PF00188">
    <property type="entry name" value="CAP"/>
    <property type="match status" value="1"/>
</dbReference>
<dbReference type="InterPro" id="IPR001283">
    <property type="entry name" value="CRISP-related"/>
</dbReference>
<gene>
    <name evidence="2" type="ORF">CYNAS_LOCUS187</name>
</gene>
<reference evidence="2" key="1">
    <citation type="submission" date="2023-07" db="EMBL/GenBank/DDBJ databases">
        <authorList>
            <consortium name="CYATHOMIX"/>
        </authorList>
    </citation>
    <scope>NUCLEOTIDE SEQUENCE</scope>
    <source>
        <strain evidence="2">N/A</strain>
    </source>
</reference>
<dbReference type="EMBL" id="CATQJL010000001">
    <property type="protein sequence ID" value="CAJ0588204.1"/>
    <property type="molecule type" value="Genomic_DNA"/>
</dbReference>
<dbReference type="Proteomes" id="UP001176961">
    <property type="component" value="Unassembled WGS sequence"/>
</dbReference>
<protein>
    <recommendedName>
        <fullName evidence="1">SCP domain-containing protein</fullName>
    </recommendedName>
</protein>
<dbReference type="PROSITE" id="PS01010">
    <property type="entry name" value="CRISP_2"/>
    <property type="match status" value="1"/>
</dbReference>
<dbReference type="SUPFAM" id="SSF55797">
    <property type="entry name" value="PR-1-like"/>
    <property type="match status" value="2"/>
</dbReference>
<dbReference type="SMART" id="SM00198">
    <property type="entry name" value="SCP"/>
    <property type="match status" value="1"/>
</dbReference>
<proteinExistence type="predicted"/>
<feature type="domain" description="SCP" evidence="1">
    <location>
        <begin position="162"/>
        <end position="321"/>
    </location>
</feature>
<dbReference type="AlphaFoldDB" id="A0AA36GDF6"/>